<evidence type="ECO:0000256" key="4">
    <source>
        <dbReference type="ARBA" id="ARBA00022617"/>
    </source>
</evidence>
<evidence type="ECO:0000259" key="19">
    <source>
        <dbReference type="PROSITE" id="PS50857"/>
    </source>
</evidence>
<comment type="catalytic activity">
    <reaction evidence="17">
        <text>4 Fe(II)-[cytochrome c] + O2 + 8 H(+)(in) = 4 Fe(III)-[cytochrome c] + 2 H2O + 4 H(+)(out)</text>
        <dbReference type="Rhea" id="RHEA:11436"/>
        <dbReference type="Rhea" id="RHEA-COMP:10350"/>
        <dbReference type="Rhea" id="RHEA-COMP:14399"/>
        <dbReference type="ChEBI" id="CHEBI:15377"/>
        <dbReference type="ChEBI" id="CHEBI:15378"/>
        <dbReference type="ChEBI" id="CHEBI:15379"/>
        <dbReference type="ChEBI" id="CHEBI:29033"/>
        <dbReference type="ChEBI" id="CHEBI:29034"/>
        <dbReference type="EC" id="7.1.1.9"/>
    </reaction>
</comment>
<evidence type="ECO:0000256" key="18">
    <source>
        <dbReference type="SAM" id="Phobius"/>
    </source>
</evidence>
<feature type="domain" description="Cytochrome oxidase subunit II copper A binding" evidence="19">
    <location>
        <begin position="99"/>
        <end position="211"/>
    </location>
</feature>
<keyword evidence="3 16" id="KW-0813">Transport</keyword>
<dbReference type="SUPFAM" id="SSF81464">
    <property type="entry name" value="Cytochrome c oxidase subunit II-like, transmembrane region"/>
    <property type="match status" value="1"/>
</dbReference>
<dbReference type="InterPro" id="IPR011759">
    <property type="entry name" value="Cyt_c_oxidase_su2_TM_dom"/>
</dbReference>
<dbReference type="InterPro" id="IPR045187">
    <property type="entry name" value="CcO_II"/>
</dbReference>
<keyword evidence="12 17" id="KW-0186">Copper</keyword>
<dbReference type="Pfam" id="PF00116">
    <property type="entry name" value="COX2"/>
    <property type="match status" value="1"/>
</dbReference>
<dbReference type="NCBIfam" id="TIGR02866">
    <property type="entry name" value="CoxB"/>
    <property type="match status" value="1"/>
</dbReference>
<dbReference type="InterPro" id="IPR036909">
    <property type="entry name" value="Cyt_c-like_dom_sf"/>
</dbReference>
<dbReference type="RefSeq" id="WP_197527304.1">
    <property type="nucleotide sequence ID" value="NZ_CP036291.1"/>
</dbReference>
<dbReference type="InterPro" id="IPR002429">
    <property type="entry name" value="CcO_II-like_C"/>
</dbReference>
<dbReference type="KEGG" id="pnd:Pla175_12600"/>
<keyword evidence="4 15" id="KW-0349">Heme</keyword>
<evidence type="ECO:0000256" key="10">
    <source>
        <dbReference type="ARBA" id="ARBA00022989"/>
    </source>
</evidence>
<dbReference type="Proteomes" id="UP000317429">
    <property type="component" value="Chromosome"/>
</dbReference>
<dbReference type="Gene3D" id="2.60.40.420">
    <property type="entry name" value="Cupredoxins - blue copper proteins"/>
    <property type="match status" value="1"/>
</dbReference>
<dbReference type="InterPro" id="IPR034236">
    <property type="entry name" value="CuRO_CcO_Caa3_II"/>
</dbReference>
<keyword evidence="9 16" id="KW-0249">Electron transport</keyword>
<evidence type="ECO:0000256" key="1">
    <source>
        <dbReference type="ARBA" id="ARBA00004141"/>
    </source>
</evidence>
<keyword evidence="11 15" id="KW-0408">Iron</keyword>
<protein>
    <recommendedName>
        <fullName evidence="17">Cytochrome c oxidase subunit 2</fullName>
        <ecNumber evidence="17">7.1.1.9</ecNumber>
    </recommendedName>
</protein>
<gene>
    <name evidence="22" type="primary">ctaC_1</name>
    <name evidence="22" type="ORF">Pla175_12600</name>
</gene>
<evidence type="ECO:0000259" key="21">
    <source>
        <dbReference type="PROSITE" id="PS51007"/>
    </source>
</evidence>
<dbReference type="GO" id="GO:0005886">
    <property type="term" value="C:plasma membrane"/>
    <property type="evidence" value="ECO:0007669"/>
    <property type="project" value="UniProtKB-SubCell"/>
</dbReference>
<dbReference type="AlphaFoldDB" id="A0A518D8U3"/>
<comment type="subcellular location">
    <subcellularLocation>
        <location evidence="16">Cell membrane</location>
        <topology evidence="16">Multi-pass membrane protein</topology>
    </subcellularLocation>
    <subcellularLocation>
        <location evidence="1">Membrane</location>
        <topology evidence="1">Multi-pass membrane protein</topology>
    </subcellularLocation>
</comment>
<evidence type="ECO:0000256" key="17">
    <source>
        <dbReference type="RuleBase" id="RU004024"/>
    </source>
</evidence>
<evidence type="ECO:0000256" key="9">
    <source>
        <dbReference type="ARBA" id="ARBA00022982"/>
    </source>
</evidence>
<dbReference type="EC" id="7.1.1.9" evidence="17"/>
<keyword evidence="22" id="KW-0560">Oxidoreductase</keyword>
<evidence type="ECO:0000256" key="6">
    <source>
        <dbReference type="ARBA" id="ARBA00022692"/>
    </source>
</evidence>
<evidence type="ECO:0000256" key="5">
    <source>
        <dbReference type="ARBA" id="ARBA00022660"/>
    </source>
</evidence>
<dbReference type="GO" id="GO:0020037">
    <property type="term" value="F:heme binding"/>
    <property type="evidence" value="ECO:0007669"/>
    <property type="project" value="InterPro"/>
</dbReference>
<dbReference type="GO" id="GO:0005507">
    <property type="term" value="F:copper ion binding"/>
    <property type="evidence" value="ECO:0007669"/>
    <property type="project" value="InterPro"/>
</dbReference>
<name>A0A518D8U3_9BACT</name>
<dbReference type="PROSITE" id="PS51007">
    <property type="entry name" value="CYTC"/>
    <property type="match status" value="1"/>
</dbReference>
<dbReference type="PROSITE" id="PS00078">
    <property type="entry name" value="COX2"/>
    <property type="match status" value="1"/>
</dbReference>
<keyword evidence="13 18" id="KW-0472">Membrane</keyword>
<dbReference type="Pfam" id="PF02790">
    <property type="entry name" value="COX2_TM"/>
    <property type="match status" value="1"/>
</dbReference>
<evidence type="ECO:0000313" key="22">
    <source>
        <dbReference type="EMBL" id="QDU87893.1"/>
    </source>
</evidence>
<keyword evidence="8" id="KW-1278">Translocase</keyword>
<comment type="similarity">
    <text evidence="2 16">Belongs to the cytochrome c oxidase subunit 2 family.</text>
</comment>
<dbReference type="SUPFAM" id="SSF46626">
    <property type="entry name" value="Cytochrome c"/>
    <property type="match status" value="1"/>
</dbReference>
<dbReference type="GO" id="GO:0004129">
    <property type="term" value="F:cytochrome-c oxidase activity"/>
    <property type="evidence" value="ECO:0007669"/>
    <property type="project" value="UniProtKB-EC"/>
</dbReference>
<evidence type="ECO:0000256" key="14">
    <source>
        <dbReference type="ARBA" id="ARBA00024688"/>
    </source>
</evidence>
<feature type="transmembrane region" description="Helical" evidence="18">
    <location>
        <begin position="20"/>
        <end position="42"/>
    </location>
</feature>
<keyword evidence="7 15" id="KW-0479">Metal-binding</keyword>
<dbReference type="PANTHER" id="PTHR22888">
    <property type="entry name" value="CYTOCHROME C OXIDASE, SUBUNIT II"/>
    <property type="match status" value="1"/>
</dbReference>
<evidence type="ECO:0000256" key="13">
    <source>
        <dbReference type="ARBA" id="ARBA00023136"/>
    </source>
</evidence>
<dbReference type="CDD" id="cd04213">
    <property type="entry name" value="CuRO_CcO_Caa3_II"/>
    <property type="match status" value="1"/>
</dbReference>
<comment type="function">
    <text evidence="14 17">Subunits I and II form the functional core of the enzyme complex. Electrons originating in cytochrome c are transferred via heme a and Cu(A) to the binuclear center formed by heme a3 and Cu(B).</text>
</comment>
<sequence length="313" mass="34841">MFPVFQPESPQAQAIFDLFVTVLQISTAIFTIVAVLIVVAVWRGRRRSALPKQAFGDHRTEMVWIAGPLVVLVWITAISANLVLTINAVPKVHLEQAEAGAADITVTGHQWWWEIAYSDSGLVSANEIYLPTGKRLRVKLQSADVIHCFWVPQLARKMDAIPGRENYIWLEANRPGVYQGRCAEYCGTQHAWMNFKVYALSPSDYARWQAKAGRAPADPAEADALAGERLFFSLTCANCHTVRGTRADATIGPDLTDIASRKELGGGVLENSRENLTRWLKDPQSVKPGSKMPNFQLNDEHVRQLVAYLESLD</sequence>
<organism evidence="22 23">
    <name type="scientific">Pirellulimonas nuda</name>
    <dbReference type="NCBI Taxonomy" id="2528009"/>
    <lineage>
        <taxon>Bacteria</taxon>
        <taxon>Pseudomonadati</taxon>
        <taxon>Planctomycetota</taxon>
        <taxon>Planctomycetia</taxon>
        <taxon>Pirellulales</taxon>
        <taxon>Lacipirellulaceae</taxon>
        <taxon>Pirellulimonas</taxon>
    </lineage>
</organism>
<evidence type="ECO:0000256" key="16">
    <source>
        <dbReference type="RuleBase" id="RU000456"/>
    </source>
</evidence>
<evidence type="ECO:0000259" key="20">
    <source>
        <dbReference type="PROSITE" id="PS50999"/>
    </source>
</evidence>
<evidence type="ECO:0000256" key="15">
    <source>
        <dbReference type="PROSITE-ProRule" id="PRU00433"/>
    </source>
</evidence>
<evidence type="ECO:0000313" key="23">
    <source>
        <dbReference type="Proteomes" id="UP000317429"/>
    </source>
</evidence>
<proteinExistence type="inferred from homology"/>
<keyword evidence="23" id="KW-1185">Reference proteome</keyword>
<feature type="domain" description="Cytochrome c" evidence="21">
    <location>
        <begin position="222"/>
        <end position="313"/>
    </location>
</feature>
<dbReference type="PRINTS" id="PR01166">
    <property type="entry name" value="CYCOXIDASEII"/>
</dbReference>
<dbReference type="InterPro" id="IPR014222">
    <property type="entry name" value="Cyt_c_oxidase_su2"/>
</dbReference>
<evidence type="ECO:0000256" key="2">
    <source>
        <dbReference type="ARBA" id="ARBA00007866"/>
    </source>
</evidence>
<reference evidence="22 23" key="1">
    <citation type="submission" date="2019-02" db="EMBL/GenBank/DDBJ databases">
        <title>Deep-cultivation of Planctomycetes and their phenomic and genomic characterization uncovers novel biology.</title>
        <authorList>
            <person name="Wiegand S."/>
            <person name="Jogler M."/>
            <person name="Boedeker C."/>
            <person name="Pinto D."/>
            <person name="Vollmers J."/>
            <person name="Rivas-Marin E."/>
            <person name="Kohn T."/>
            <person name="Peeters S.H."/>
            <person name="Heuer A."/>
            <person name="Rast P."/>
            <person name="Oberbeckmann S."/>
            <person name="Bunk B."/>
            <person name="Jeske O."/>
            <person name="Meyerdierks A."/>
            <person name="Storesund J.E."/>
            <person name="Kallscheuer N."/>
            <person name="Luecker S."/>
            <person name="Lage O.M."/>
            <person name="Pohl T."/>
            <person name="Merkel B.J."/>
            <person name="Hornburger P."/>
            <person name="Mueller R.-W."/>
            <person name="Bruemmer F."/>
            <person name="Labrenz M."/>
            <person name="Spormann A.M."/>
            <person name="Op den Camp H."/>
            <person name="Overmann J."/>
            <person name="Amann R."/>
            <person name="Jetten M.S.M."/>
            <person name="Mascher T."/>
            <person name="Medema M.H."/>
            <person name="Devos D.P."/>
            <person name="Kaster A.-K."/>
            <person name="Ovreas L."/>
            <person name="Rohde M."/>
            <person name="Galperin M.Y."/>
            <person name="Jogler C."/>
        </authorList>
    </citation>
    <scope>NUCLEOTIDE SEQUENCE [LARGE SCALE GENOMIC DNA]</scope>
    <source>
        <strain evidence="22 23">Pla175</strain>
    </source>
</reference>
<dbReference type="GO" id="GO:0016491">
    <property type="term" value="F:oxidoreductase activity"/>
    <property type="evidence" value="ECO:0007669"/>
    <property type="project" value="UniProtKB-KW"/>
</dbReference>
<dbReference type="SUPFAM" id="SSF49503">
    <property type="entry name" value="Cupredoxins"/>
    <property type="match status" value="1"/>
</dbReference>
<comment type="cofactor">
    <cofactor evidence="17">
        <name>Cu cation</name>
        <dbReference type="ChEBI" id="CHEBI:23378"/>
    </cofactor>
    <text evidence="17">Binds a copper A center.</text>
</comment>
<evidence type="ECO:0000256" key="3">
    <source>
        <dbReference type="ARBA" id="ARBA00022448"/>
    </source>
</evidence>
<evidence type="ECO:0000256" key="8">
    <source>
        <dbReference type="ARBA" id="ARBA00022967"/>
    </source>
</evidence>
<dbReference type="Gene3D" id="1.10.287.90">
    <property type="match status" value="1"/>
</dbReference>
<evidence type="ECO:0000256" key="12">
    <source>
        <dbReference type="ARBA" id="ARBA00023008"/>
    </source>
</evidence>
<dbReference type="GO" id="GO:0042773">
    <property type="term" value="P:ATP synthesis coupled electron transport"/>
    <property type="evidence" value="ECO:0007669"/>
    <property type="project" value="TreeGrafter"/>
</dbReference>
<dbReference type="InterPro" id="IPR036257">
    <property type="entry name" value="Cyt_c_oxidase_su2_TM_sf"/>
</dbReference>
<dbReference type="PROSITE" id="PS50999">
    <property type="entry name" value="COX2_TM"/>
    <property type="match status" value="1"/>
</dbReference>
<dbReference type="PROSITE" id="PS50857">
    <property type="entry name" value="COX2_CUA"/>
    <property type="match status" value="1"/>
</dbReference>
<dbReference type="PANTHER" id="PTHR22888:SF9">
    <property type="entry name" value="CYTOCHROME C OXIDASE SUBUNIT 2"/>
    <property type="match status" value="1"/>
</dbReference>
<feature type="domain" description="Cytochrome oxidase subunit II transmembrane region profile" evidence="20">
    <location>
        <begin position="1"/>
        <end position="90"/>
    </location>
</feature>
<keyword evidence="6 16" id="KW-0812">Transmembrane</keyword>
<dbReference type="InterPro" id="IPR009056">
    <property type="entry name" value="Cyt_c-like_dom"/>
</dbReference>
<evidence type="ECO:0000256" key="7">
    <source>
        <dbReference type="ARBA" id="ARBA00022723"/>
    </source>
</evidence>
<dbReference type="Pfam" id="PF00034">
    <property type="entry name" value="Cytochrom_C"/>
    <property type="match status" value="1"/>
</dbReference>
<dbReference type="EMBL" id="CP036291">
    <property type="protein sequence ID" value="QDU87893.1"/>
    <property type="molecule type" value="Genomic_DNA"/>
</dbReference>
<dbReference type="InterPro" id="IPR001505">
    <property type="entry name" value="Copper_CuA"/>
</dbReference>
<keyword evidence="5 16" id="KW-0679">Respiratory chain</keyword>
<keyword evidence="10 18" id="KW-1133">Transmembrane helix</keyword>
<dbReference type="InterPro" id="IPR008972">
    <property type="entry name" value="Cupredoxin"/>
</dbReference>
<feature type="transmembrane region" description="Helical" evidence="18">
    <location>
        <begin position="63"/>
        <end position="84"/>
    </location>
</feature>
<evidence type="ECO:0000256" key="11">
    <source>
        <dbReference type="ARBA" id="ARBA00023004"/>
    </source>
</evidence>
<accession>A0A518D8U3</accession>